<evidence type="ECO:0000313" key="3">
    <source>
        <dbReference type="EMBL" id="PWN46024.1"/>
    </source>
</evidence>
<dbReference type="RefSeq" id="XP_025373184.1">
    <property type="nucleotide sequence ID" value="XM_025516772.1"/>
</dbReference>
<feature type="compositionally biased region" description="Acidic residues" evidence="1">
    <location>
        <begin position="151"/>
        <end position="163"/>
    </location>
</feature>
<dbReference type="InterPro" id="IPR016197">
    <property type="entry name" value="Chromo-like_dom_sf"/>
</dbReference>
<name>A0A316W8X7_9BASI</name>
<feature type="compositionally biased region" description="Basic and acidic residues" evidence="1">
    <location>
        <begin position="119"/>
        <end position="128"/>
    </location>
</feature>
<dbReference type="SUPFAM" id="SSF54160">
    <property type="entry name" value="Chromo domain-like"/>
    <property type="match status" value="1"/>
</dbReference>
<accession>A0A316W8X7</accession>
<dbReference type="CDD" id="cd00024">
    <property type="entry name" value="CD_CSD"/>
    <property type="match status" value="1"/>
</dbReference>
<evidence type="ECO:0000259" key="2">
    <source>
        <dbReference type="PROSITE" id="PS50013"/>
    </source>
</evidence>
<gene>
    <name evidence="3" type="ORF">IE81DRAFT_363455</name>
</gene>
<organism evidence="3 4">
    <name type="scientific">Ceraceosorus guamensis</name>
    <dbReference type="NCBI Taxonomy" id="1522189"/>
    <lineage>
        <taxon>Eukaryota</taxon>
        <taxon>Fungi</taxon>
        <taxon>Dikarya</taxon>
        <taxon>Basidiomycota</taxon>
        <taxon>Ustilaginomycotina</taxon>
        <taxon>Exobasidiomycetes</taxon>
        <taxon>Ceraceosorales</taxon>
        <taxon>Ceraceosoraceae</taxon>
        <taxon>Ceraceosorus</taxon>
    </lineage>
</organism>
<keyword evidence="4" id="KW-1185">Reference proteome</keyword>
<dbReference type="InterPro" id="IPR000953">
    <property type="entry name" value="Chromo/chromo_shadow_dom"/>
</dbReference>
<evidence type="ECO:0000313" key="4">
    <source>
        <dbReference type="Proteomes" id="UP000245783"/>
    </source>
</evidence>
<dbReference type="PROSITE" id="PS50013">
    <property type="entry name" value="CHROMO_2"/>
    <property type="match status" value="1"/>
</dbReference>
<protein>
    <recommendedName>
        <fullName evidence="2">Chromo domain-containing protein</fullName>
    </recommendedName>
</protein>
<feature type="domain" description="Chromo" evidence="2">
    <location>
        <begin position="19"/>
        <end position="77"/>
    </location>
</feature>
<dbReference type="GeneID" id="37038642"/>
<feature type="region of interest" description="Disordered" evidence="1">
    <location>
        <begin position="106"/>
        <end position="195"/>
    </location>
</feature>
<dbReference type="Proteomes" id="UP000245783">
    <property type="component" value="Unassembled WGS sequence"/>
</dbReference>
<sequence length="446" mass="49403">MATDLLHASDMPSEDSELYEVQGIVGYSRSRNEFRVKWSDLPCGADEWQPAPHIECHCEEMVKRFKSQKRIALDSPIEDFDSDHGDWKHFEANDVAEGVACARGDVAKDTSSKQSRKSAKQEAEPDCQRKKRRSAAKPLYFGNSDSSELTSMDEDDSEVDNYEPSETMGESPQAQRGESIQVASGPIGLSERTRDWPLPKCHRVRNEHHTHPMCNLAKSRSKPKIAKRSSAQIMSNGADDGVHDAANRDVKSAPSTKATVRIGGKSADFHFAGLVPKAPEEQRDRHCELLPADKAHLLKTMSLWFMEGGPFEGLNRWAHLQKTAGVPLEAAKKAQGETVRTVMTRLLTSAVMWTAAGSTSANLSPKTGRVSLLQLARMYEEVYRLWRGKGPSTHTPDWRAMALERNLSCQPDQGASRGNERLRQVAERTVVGVLKAVAGVGFQAKN</sequence>
<dbReference type="AlphaFoldDB" id="A0A316W8X7"/>
<feature type="compositionally biased region" description="Polar residues" evidence="1">
    <location>
        <begin position="168"/>
        <end position="182"/>
    </location>
</feature>
<dbReference type="InParanoid" id="A0A316W8X7"/>
<proteinExistence type="predicted"/>
<dbReference type="EMBL" id="KZ819352">
    <property type="protein sequence ID" value="PWN46024.1"/>
    <property type="molecule type" value="Genomic_DNA"/>
</dbReference>
<evidence type="ECO:0000256" key="1">
    <source>
        <dbReference type="SAM" id="MobiDB-lite"/>
    </source>
</evidence>
<dbReference type="GO" id="GO:0006338">
    <property type="term" value="P:chromatin remodeling"/>
    <property type="evidence" value="ECO:0007669"/>
    <property type="project" value="UniProtKB-ARBA"/>
</dbReference>
<reference evidence="3 4" key="1">
    <citation type="journal article" date="2018" name="Mol. Biol. Evol.">
        <title>Broad Genomic Sampling Reveals a Smut Pathogenic Ancestry of the Fungal Clade Ustilaginomycotina.</title>
        <authorList>
            <person name="Kijpornyongpan T."/>
            <person name="Mondo S.J."/>
            <person name="Barry K."/>
            <person name="Sandor L."/>
            <person name="Lee J."/>
            <person name="Lipzen A."/>
            <person name="Pangilinan J."/>
            <person name="LaButti K."/>
            <person name="Hainaut M."/>
            <person name="Henrissat B."/>
            <person name="Grigoriev I.V."/>
            <person name="Spatafora J.W."/>
            <person name="Aime M.C."/>
        </authorList>
    </citation>
    <scope>NUCLEOTIDE SEQUENCE [LARGE SCALE GENOMIC DNA]</scope>
    <source>
        <strain evidence="3 4">MCA 4658</strain>
    </source>
</reference>
<dbReference type="Gene3D" id="2.40.50.40">
    <property type="match status" value="1"/>
</dbReference>
<dbReference type="OrthoDB" id="3340036at2759"/>